<dbReference type="NCBIfam" id="TIGR04183">
    <property type="entry name" value="Por_Secre_tail"/>
    <property type="match status" value="1"/>
</dbReference>
<feature type="signal peptide" evidence="2">
    <location>
        <begin position="1"/>
        <end position="17"/>
    </location>
</feature>
<dbReference type="EMBL" id="JANCMU010000003">
    <property type="protein sequence ID" value="MDG4946043.1"/>
    <property type="molecule type" value="Genomic_DNA"/>
</dbReference>
<gene>
    <name evidence="5" type="ORF">NMK71_06425</name>
</gene>
<dbReference type="Proteomes" id="UP001152599">
    <property type="component" value="Unassembled WGS sequence"/>
</dbReference>
<evidence type="ECO:0000313" key="5">
    <source>
        <dbReference type="EMBL" id="MDG4946043.1"/>
    </source>
</evidence>
<comment type="caution">
    <text evidence="5">The sequence shown here is derived from an EMBL/GenBank/DDBJ whole genome shotgun (WGS) entry which is preliminary data.</text>
</comment>
<sequence>MKKIGLLLLLASFTLQAQNFPAPYCDIEDTSVEEISVINFGTTTITNLNTDSILVDHTDTIADVTPGETYTLSVEGNTYGNFDNNIVAFIDWNQNGVLDDENEIYEIGTISNSTGNDNTSVSMEISVPMDAVAGQTRIRITKVYTDTDSVAVVDPCAISMSILDYGVFAGYGQAVDFTLNIEVDTPEFPAPYCDIEDTSVEELSLINFGTTTITNLNTDSILVDHTDTVADVTPGETYTLSVEGNTYGNFDNNIVAFIDWNQNGVLDDENEVYEIGTISNSTGNDDTTVSMEISVPMDAVPGQTRIRITKVYTDTDSVAVVDPCAISMSILDYGVFAGYGQAVDFTLNIGTLRVKDYAVNSYSAYPVPTKDLLHIKSETNLKSIEVYNLIGQKVLTRNAEGKNIQIDISKLKSGAYIIKLINEYGDQQSFKIIKK</sequence>
<evidence type="ECO:0000259" key="4">
    <source>
        <dbReference type="Pfam" id="PF20009"/>
    </source>
</evidence>
<feature type="domain" description="Secretion system C-terminal sorting" evidence="3">
    <location>
        <begin position="365"/>
        <end position="428"/>
    </location>
</feature>
<evidence type="ECO:0000256" key="1">
    <source>
        <dbReference type="ARBA" id="ARBA00022729"/>
    </source>
</evidence>
<dbReference type="InterPro" id="IPR045474">
    <property type="entry name" value="GEVED"/>
</dbReference>
<dbReference type="AlphaFoldDB" id="A0A9X4MWA3"/>
<keyword evidence="1 2" id="KW-0732">Signal</keyword>
<dbReference type="InterPro" id="IPR026444">
    <property type="entry name" value="Secre_tail"/>
</dbReference>
<feature type="domain" description="GEVED" evidence="4">
    <location>
        <begin position="86"/>
        <end position="180"/>
    </location>
</feature>
<accession>A0A9X4MWA3</accession>
<evidence type="ECO:0000259" key="3">
    <source>
        <dbReference type="Pfam" id="PF18962"/>
    </source>
</evidence>
<keyword evidence="6" id="KW-1185">Reference proteome</keyword>
<evidence type="ECO:0000313" key="6">
    <source>
        <dbReference type="Proteomes" id="UP001152599"/>
    </source>
</evidence>
<dbReference type="RefSeq" id="WP_304420551.1">
    <property type="nucleotide sequence ID" value="NZ_JANCMU010000003.1"/>
</dbReference>
<dbReference type="Pfam" id="PF20009">
    <property type="entry name" value="GEVED"/>
    <property type="match status" value="2"/>
</dbReference>
<feature type="domain" description="GEVED" evidence="4">
    <location>
        <begin position="254"/>
        <end position="348"/>
    </location>
</feature>
<evidence type="ECO:0000256" key="2">
    <source>
        <dbReference type="SAM" id="SignalP"/>
    </source>
</evidence>
<reference evidence="5" key="1">
    <citation type="submission" date="2022-07" db="EMBL/GenBank/DDBJ databases">
        <title>Description and genome-wide analysis of Profundicola chukchiensis gen. nov., sp. nov., marine bacteria isolated from bottom sediments of the Chukchi Sea.</title>
        <authorList>
            <person name="Romanenko L."/>
            <person name="Otstavnykh N."/>
            <person name="Kurilenko V."/>
            <person name="Eremeev V."/>
            <person name="Velansky P."/>
            <person name="Mikhailov V."/>
            <person name="Isaeva M."/>
        </authorList>
    </citation>
    <scope>NUCLEOTIDE SEQUENCE</scope>
    <source>
        <strain evidence="5">KMM 9713</strain>
    </source>
</reference>
<feature type="chain" id="PRO_5040764268" evidence="2">
    <location>
        <begin position="18"/>
        <end position="435"/>
    </location>
</feature>
<dbReference type="Pfam" id="PF18962">
    <property type="entry name" value="Por_Secre_tail"/>
    <property type="match status" value="1"/>
</dbReference>
<organism evidence="5 6">
    <name type="scientific">Profundicola chukchiensis</name>
    <dbReference type="NCBI Taxonomy" id="2961959"/>
    <lineage>
        <taxon>Bacteria</taxon>
        <taxon>Pseudomonadati</taxon>
        <taxon>Bacteroidota</taxon>
        <taxon>Flavobacteriia</taxon>
        <taxon>Flavobacteriales</taxon>
        <taxon>Weeksellaceae</taxon>
        <taxon>Profundicola</taxon>
    </lineage>
</organism>
<name>A0A9X4MWA3_9FLAO</name>
<proteinExistence type="predicted"/>
<protein>
    <submittedName>
        <fullName evidence="5">T9SS type A sorting domain-containing protein</fullName>
    </submittedName>
</protein>